<reference evidence="7" key="1">
    <citation type="submission" date="2018-05" db="EMBL/GenBank/DDBJ databases">
        <authorList>
            <person name="Lanie J.A."/>
            <person name="Ng W.-L."/>
            <person name="Kazmierczak K.M."/>
            <person name="Andrzejewski T.M."/>
            <person name="Davidsen T.M."/>
            <person name="Wayne K.J."/>
            <person name="Tettelin H."/>
            <person name="Glass J.I."/>
            <person name="Rusch D."/>
            <person name="Podicherti R."/>
            <person name="Tsui H.-C.T."/>
            <person name="Winkler M.E."/>
        </authorList>
    </citation>
    <scope>NUCLEOTIDE SEQUENCE</scope>
</reference>
<feature type="transmembrane region" description="Helical" evidence="6">
    <location>
        <begin position="26"/>
        <end position="48"/>
    </location>
</feature>
<sequence length="135" mass="13845">RLGFSIRVIGANARASRLAGISAGKVTVWTFLLAGAMAGLAGAVIVQGRDHALLQDFSAHFGYIGIGVALVARLNPIGILGSAVIFAILRVGSNSLQAGAGLSPSVGEIIVATFVVFLMVGGVIRFQYPEHSDAN</sequence>
<feature type="transmembrane region" description="Helical" evidence="6">
    <location>
        <begin position="60"/>
        <end position="89"/>
    </location>
</feature>
<feature type="transmembrane region" description="Helical" evidence="6">
    <location>
        <begin position="109"/>
        <end position="128"/>
    </location>
</feature>
<dbReference type="Pfam" id="PF02653">
    <property type="entry name" value="BPD_transp_2"/>
    <property type="match status" value="1"/>
</dbReference>
<keyword evidence="4 6" id="KW-1133">Transmembrane helix</keyword>
<keyword evidence="5 6" id="KW-0472">Membrane</keyword>
<evidence type="ECO:0000256" key="2">
    <source>
        <dbReference type="ARBA" id="ARBA00022475"/>
    </source>
</evidence>
<organism evidence="7">
    <name type="scientific">marine metagenome</name>
    <dbReference type="NCBI Taxonomy" id="408172"/>
    <lineage>
        <taxon>unclassified sequences</taxon>
        <taxon>metagenomes</taxon>
        <taxon>ecological metagenomes</taxon>
    </lineage>
</organism>
<evidence type="ECO:0000256" key="4">
    <source>
        <dbReference type="ARBA" id="ARBA00022989"/>
    </source>
</evidence>
<dbReference type="PANTHER" id="PTHR47089">
    <property type="entry name" value="ABC TRANSPORTER, PERMEASE PROTEIN"/>
    <property type="match status" value="1"/>
</dbReference>
<evidence type="ECO:0008006" key="8">
    <source>
        <dbReference type="Google" id="ProtNLM"/>
    </source>
</evidence>
<comment type="subcellular location">
    <subcellularLocation>
        <location evidence="1">Cell membrane</location>
        <topology evidence="1">Multi-pass membrane protein</topology>
    </subcellularLocation>
</comment>
<gene>
    <name evidence="7" type="ORF">METZ01_LOCUS448177</name>
</gene>
<keyword evidence="2" id="KW-1003">Cell membrane</keyword>
<evidence type="ECO:0000313" key="7">
    <source>
        <dbReference type="EMBL" id="SVD95323.1"/>
    </source>
</evidence>
<feature type="non-terminal residue" evidence="7">
    <location>
        <position position="1"/>
    </location>
</feature>
<evidence type="ECO:0000256" key="6">
    <source>
        <dbReference type="SAM" id="Phobius"/>
    </source>
</evidence>
<protein>
    <recommendedName>
        <fullName evidence="8">ABC transporter permease</fullName>
    </recommendedName>
</protein>
<dbReference type="GO" id="GO:0005886">
    <property type="term" value="C:plasma membrane"/>
    <property type="evidence" value="ECO:0007669"/>
    <property type="project" value="UniProtKB-SubCell"/>
</dbReference>
<evidence type="ECO:0000256" key="3">
    <source>
        <dbReference type="ARBA" id="ARBA00022692"/>
    </source>
</evidence>
<evidence type="ECO:0000256" key="5">
    <source>
        <dbReference type="ARBA" id="ARBA00023136"/>
    </source>
</evidence>
<dbReference type="EMBL" id="UINC01184215">
    <property type="protein sequence ID" value="SVD95323.1"/>
    <property type="molecule type" value="Genomic_DNA"/>
</dbReference>
<dbReference type="GO" id="GO:0022857">
    <property type="term" value="F:transmembrane transporter activity"/>
    <property type="evidence" value="ECO:0007669"/>
    <property type="project" value="InterPro"/>
</dbReference>
<dbReference type="AlphaFoldDB" id="A0A382ZIS6"/>
<dbReference type="PANTHER" id="PTHR47089:SF1">
    <property type="entry name" value="GUANOSINE ABC TRANSPORTER PERMEASE PROTEIN NUPP"/>
    <property type="match status" value="1"/>
</dbReference>
<accession>A0A382ZIS6</accession>
<keyword evidence="3 6" id="KW-0812">Transmembrane</keyword>
<evidence type="ECO:0000256" key="1">
    <source>
        <dbReference type="ARBA" id="ARBA00004651"/>
    </source>
</evidence>
<name>A0A382ZIS6_9ZZZZ</name>
<dbReference type="InterPro" id="IPR001851">
    <property type="entry name" value="ABC_transp_permease"/>
</dbReference>
<proteinExistence type="predicted"/>